<evidence type="ECO:0000256" key="4">
    <source>
        <dbReference type="ARBA" id="ARBA00022989"/>
    </source>
</evidence>
<evidence type="ECO:0000256" key="1">
    <source>
        <dbReference type="ARBA" id="ARBA00004127"/>
    </source>
</evidence>
<keyword evidence="4 6" id="KW-1133">Transmembrane helix</keyword>
<feature type="transmembrane region" description="Helical" evidence="6">
    <location>
        <begin position="166"/>
        <end position="188"/>
    </location>
</feature>
<dbReference type="Pfam" id="PF10277">
    <property type="entry name" value="Frag1"/>
    <property type="match status" value="1"/>
</dbReference>
<evidence type="ECO:0000256" key="5">
    <source>
        <dbReference type="ARBA" id="ARBA00023136"/>
    </source>
</evidence>
<feature type="transmembrane region" description="Helical" evidence="6">
    <location>
        <begin position="126"/>
        <end position="146"/>
    </location>
</feature>
<feature type="transmembrane region" description="Helical" evidence="6">
    <location>
        <begin position="208"/>
        <end position="233"/>
    </location>
</feature>
<keyword evidence="9" id="KW-1185">Reference proteome</keyword>
<feature type="transmembrane region" description="Helical" evidence="6">
    <location>
        <begin position="18"/>
        <end position="40"/>
    </location>
</feature>
<evidence type="ECO:0000313" key="8">
    <source>
        <dbReference type="EnsemblMetazoa" id="CLYHEMP003702.1"/>
    </source>
</evidence>
<dbReference type="InterPro" id="IPR019402">
    <property type="entry name" value="CWH43_N"/>
</dbReference>
<organism evidence="8 9">
    <name type="scientific">Clytia hemisphaerica</name>
    <dbReference type="NCBI Taxonomy" id="252671"/>
    <lineage>
        <taxon>Eukaryota</taxon>
        <taxon>Metazoa</taxon>
        <taxon>Cnidaria</taxon>
        <taxon>Hydrozoa</taxon>
        <taxon>Hydroidolina</taxon>
        <taxon>Leptothecata</taxon>
        <taxon>Obeliida</taxon>
        <taxon>Clytiidae</taxon>
        <taxon>Clytia</taxon>
    </lineage>
</organism>
<evidence type="ECO:0000256" key="2">
    <source>
        <dbReference type="ARBA" id="ARBA00006565"/>
    </source>
</evidence>
<dbReference type="OrthoDB" id="191706at2759"/>
<feature type="domain" description="CWH43-like N-terminal" evidence="7">
    <location>
        <begin position="19"/>
        <end position="238"/>
    </location>
</feature>
<dbReference type="GeneID" id="136797530"/>
<proteinExistence type="inferred from homology"/>
<comment type="similarity">
    <text evidence="2">Belongs to the DRAM/TMEM150 family.</text>
</comment>
<dbReference type="GO" id="GO:0012505">
    <property type="term" value="C:endomembrane system"/>
    <property type="evidence" value="ECO:0007669"/>
    <property type="project" value="UniProtKB-SubCell"/>
</dbReference>
<accession>A0A7M5TYA9</accession>
<evidence type="ECO:0000259" key="7">
    <source>
        <dbReference type="Pfam" id="PF10277"/>
    </source>
</evidence>
<reference evidence="8" key="1">
    <citation type="submission" date="2021-01" db="UniProtKB">
        <authorList>
            <consortium name="EnsemblMetazoa"/>
        </authorList>
    </citation>
    <scope>IDENTIFICATION</scope>
</reference>
<protein>
    <recommendedName>
        <fullName evidence="7">CWH43-like N-terminal domain-containing protein</fullName>
    </recommendedName>
</protein>
<dbReference type="RefSeq" id="XP_066910212.1">
    <property type="nucleotide sequence ID" value="XM_067054111.1"/>
</dbReference>
<keyword evidence="5 6" id="KW-0472">Membrane</keyword>
<comment type="subcellular location">
    <subcellularLocation>
        <location evidence="1">Endomembrane system</location>
        <topology evidence="1">Multi-pass membrane protein</topology>
    </subcellularLocation>
</comment>
<dbReference type="InterPro" id="IPR050911">
    <property type="entry name" value="DRAM/TMEM150_Autophagy_Mod"/>
</dbReference>
<evidence type="ECO:0000256" key="6">
    <source>
        <dbReference type="SAM" id="Phobius"/>
    </source>
</evidence>
<dbReference type="PANTHER" id="PTHR21324">
    <property type="entry name" value="FASTING-INDUCIBLE INTEGRAL MEMBRANE PROTEIN TM6P1-RELATED"/>
    <property type="match status" value="1"/>
</dbReference>
<keyword evidence="3 6" id="KW-0812">Transmembrane</keyword>
<evidence type="ECO:0000256" key="3">
    <source>
        <dbReference type="ARBA" id="ARBA00022692"/>
    </source>
</evidence>
<dbReference type="AlphaFoldDB" id="A0A7M5TYA9"/>
<dbReference type="EnsemblMetazoa" id="CLYHEMT003702.1">
    <property type="protein sequence ID" value="CLYHEMP003702.1"/>
    <property type="gene ID" value="CLYHEMG003702"/>
</dbReference>
<dbReference type="PANTHER" id="PTHR21324:SF2">
    <property type="entry name" value="EG:22E5.9 PROTEIN"/>
    <property type="match status" value="1"/>
</dbReference>
<dbReference type="Proteomes" id="UP000594262">
    <property type="component" value="Unplaced"/>
</dbReference>
<name>A0A7M5TYA9_9CNID</name>
<sequence>MDRRTSCLLFRCVRPHHFLVLMGAFTILSFILGYAISVSLDKVNYLFPYISDTGTTTPASSYFGLCLNLASVFAAISMYFRHSFLEKQEVLTTVRLHMLNDVTLLIGGFSAFGIMLVANFQETSVLTIHLIGAFMTFALGNVYCWINTYISHVIRNETGSTQGMIALRGILSAISTFTFLLTMIGASMAKNESGKTINLHWTSDQKGYKLHLMSTFSEWIMGISFVIFFLTFVGEFRRMKATLPIAFSNHQQRMPFEENVNV</sequence>
<feature type="transmembrane region" description="Helical" evidence="6">
    <location>
        <begin position="101"/>
        <end position="120"/>
    </location>
</feature>
<evidence type="ECO:0000313" key="9">
    <source>
        <dbReference type="Proteomes" id="UP000594262"/>
    </source>
</evidence>
<feature type="transmembrane region" description="Helical" evidence="6">
    <location>
        <begin position="60"/>
        <end position="80"/>
    </location>
</feature>